<proteinExistence type="predicted"/>
<name>A0A9D4SY86_RHISA</name>
<dbReference type="VEuPathDB" id="VectorBase:RSAN_058046"/>
<evidence type="ECO:0000313" key="3">
    <source>
        <dbReference type="Proteomes" id="UP000821837"/>
    </source>
</evidence>
<reference evidence="2" key="1">
    <citation type="journal article" date="2020" name="Cell">
        <title>Large-Scale Comparative Analyses of Tick Genomes Elucidate Their Genetic Diversity and Vector Capacities.</title>
        <authorList>
            <consortium name="Tick Genome and Microbiome Consortium (TIGMIC)"/>
            <person name="Jia N."/>
            <person name="Wang J."/>
            <person name="Shi W."/>
            <person name="Du L."/>
            <person name="Sun Y."/>
            <person name="Zhan W."/>
            <person name="Jiang J.F."/>
            <person name="Wang Q."/>
            <person name="Zhang B."/>
            <person name="Ji P."/>
            <person name="Bell-Sakyi L."/>
            <person name="Cui X.M."/>
            <person name="Yuan T.T."/>
            <person name="Jiang B.G."/>
            <person name="Yang W.F."/>
            <person name="Lam T.T."/>
            <person name="Chang Q.C."/>
            <person name="Ding S.J."/>
            <person name="Wang X.J."/>
            <person name="Zhu J.G."/>
            <person name="Ruan X.D."/>
            <person name="Zhao L."/>
            <person name="Wei J.T."/>
            <person name="Ye R.Z."/>
            <person name="Que T.C."/>
            <person name="Du C.H."/>
            <person name="Zhou Y.H."/>
            <person name="Cheng J.X."/>
            <person name="Dai P.F."/>
            <person name="Guo W.B."/>
            <person name="Han X.H."/>
            <person name="Huang E.J."/>
            <person name="Li L.F."/>
            <person name="Wei W."/>
            <person name="Gao Y.C."/>
            <person name="Liu J.Z."/>
            <person name="Shao H.Z."/>
            <person name="Wang X."/>
            <person name="Wang C.C."/>
            <person name="Yang T.C."/>
            <person name="Huo Q.B."/>
            <person name="Li W."/>
            <person name="Chen H.Y."/>
            <person name="Chen S.E."/>
            <person name="Zhou L.G."/>
            <person name="Ni X.B."/>
            <person name="Tian J.H."/>
            <person name="Sheng Y."/>
            <person name="Liu T."/>
            <person name="Pan Y.S."/>
            <person name="Xia L.Y."/>
            <person name="Li J."/>
            <person name="Zhao F."/>
            <person name="Cao W.C."/>
        </authorList>
    </citation>
    <scope>NUCLEOTIDE SEQUENCE</scope>
    <source>
        <strain evidence="2">Rsan-2018</strain>
    </source>
</reference>
<protein>
    <submittedName>
        <fullName evidence="2">Uncharacterized protein</fullName>
    </submittedName>
</protein>
<sequence>MMEEAADDANGDSTFEFVAVKDASVHSDSTEPKPVVTTVPTSFQPAMPPQTLTQSQAPLRPSPFQHTQLACIHNRVQQQQ</sequence>
<evidence type="ECO:0000313" key="2">
    <source>
        <dbReference type="EMBL" id="KAH7961154.1"/>
    </source>
</evidence>
<dbReference type="AlphaFoldDB" id="A0A9D4SY86"/>
<organism evidence="2 3">
    <name type="scientific">Rhipicephalus sanguineus</name>
    <name type="common">Brown dog tick</name>
    <name type="synonym">Ixodes sanguineus</name>
    <dbReference type="NCBI Taxonomy" id="34632"/>
    <lineage>
        <taxon>Eukaryota</taxon>
        <taxon>Metazoa</taxon>
        <taxon>Ecdysozoa</taxon>
        <taxon>Arthropoda</taxon>
        <taxon>Chelicerata</taxon>
        <taxon>Arachnida</taxon>
        <taxon>Acari</taxon>
        <taxon>Parasitiformes</taxon>
        <taxon>Ixodida</taxon>
        <taxon>Ixodoidea</taxon>
        <taxon>Ixodidae</taxon>
        <taxon>Rhipicephalinae</taxon>
        <taxon>Rhipicephalus</taxon>
        <taxon>Rhipicephalus</taxon>
    </lineage>
</organism>
<feature type="compositionally biased region" description="Low complexity" evidence="1">
    <location>
        <begin position="32"/>
        <end position="41"/>
    </location>
</feature>
<feature type="region of interest" description="Disordered" evidence="1">
    <location>
        <begin position="24"/>
        <end position="66"/>
    </location>
</feature>
<reference evidence="2" key="2">
    <citation type="submission" date="2021-09" db="EMBL/GenBank/DDBJ databases">
        <authorList>
            <person name="Jia N."/>
            <person name="Wang J."/>
            <person name="Shi W."/>
            <person name="Du L."/>
            <person name="Sun Y."/>
            <person name="Zhan W."/>
            <person name="Jiang J."/>
            <person name="Wang Q."/>
            <person name="Zhang B."/>
            <person name="Ji P."/>
            <person name="Sakyi L.B."/>
            <person name="Cui X."/>
            <person name="Yuan T."/>
            <person name="Jiang B."/>
            <person name="Yang W."/>
            <person name="Lam T.T.-Y."/>
            <person name="Chang Q."/>
            <person name="Ding S."/>
            <person name="Wang X."/>
            <person name="Zhu J."/>
            <person name="Ruan X."/>
            <person name="Zhao L."/>
            <person name="Wei J."/>
            <person name="Que T."/>
            <person name="Du C."/>
            <person name="Cheng J."/>
            <person name="Dai P."/>
            <person name="Han X."/>
            <person name="Huang E."/>
            <person name="Gao Y."/>
            <person name="Liu J."/>
            <person name="Shao H."/>
            <person name="Ye R."/>
            <person name="Li L."/>
            <person name="Wei W."/>
            <person name="Wang X."/>
            <person name="Wang C."/>
            <person name="Huo Q."/>
            <person name="Li W."/>
            <person name="Guo W."/>
            <person name="Chen H."/>
            <person name="Chen S."/>
            <person name="Zhou L."/>
            <person name="Zhou L."/>
            <person name="Ni X."/>
            <person name="Tian J."/>
            <person name="Zhou Y."/>
            <person name="Sheng Y."/>
            <person name="Liu T."/>
            <person name="Pan Y."/>
            <person name="Xia L."/>
            <person name="Li J."/>
            <person name="Zhao F."/>
            <person name="Cao W."/>
        </authorList>
    </citation>
    <scope>NUCLEOTIDE SEQUENCE</scope>
    <source>
        <strain evidence="2">Rsan-2018</strain>
        <tissue evidence="2">Larvae</tissue>
    </source>
</reference>
<gene>
    <name evidence="2" type="ORF">HPB52_004333</name>
</gene>
<dbReference type="Proteomes" id="UP000821837">
    <property type="component" value="Chromosome 3"/>
</dbReference>
<accession>A0A9D4SY86</accession>
<evidence type="ECO:0000256" key="1">
    <source>
        <dbReference type="SAM" id="MobiDB-lite"/>
    </source>
</evidence>
<comment type="caution">
    <text evidence="2">The sequence shown here is derived from an EMBL/GenBank/DDBJ whole genome shotgun (WGS) entry which is preliminary data.</text>
</comment>
<keyword evidence="3" id="KW-1185">Reference proteome</keyword>
<dbReference type="EMBL" id="JABSTV010001249">
    <property type="protein sequence ID" value="KAH7961154.1"/>
    <property type="molecule type" value="Genomic_DNA"/>
</dbReference>